<proteinExistence type="inferred from homology"/>
<evidence type="ECO:0000313" key="9">
    <source>
        <dbReference type="EMBL" id="CAE0493741.1"/>
    </source>
</evidence>
<accession>A0A6S8KSC7</accession>
<dbReference type="Pfam" id="PF04145">
    <property type="entry name" value="Ctr"/>
    <property type="match status" value="1"/>
</dbReference>
<keyword evidence="8" id="KW-0732">Signal</keyword>
<keyword evidence="5 6" id="KW-0472">Membrane</keyword>
<keyword evidence="6" id="KW-0813">Transport</keyword>
<comment type="similarity">
    <text evidence="1 6">Belongs to the copper transporter (Ctr) (TC 1.A.56) family. SLC31A subfamily.</text>
</comment>
<name>A0A6S8KSC7_DUNTE</name>
<dbReference type="PANTHER" id="PTHR12483">
    <property type="entry name" value="SOLUTE CARRIER FAMILY 31 COPPER TRANSPORTERS"/>
    <property type="match status" value="1"/>
</dbReference>
<evidence type="ECO:0000256" key="2">
    <source>
        <dbReference type="ARBA" id="ARBA00022692"/>
    </source>
</evidence>
<evidence type="ECO:0000256" key="7">
    <source>
        <dbReference type="SAM" id="MobiDB-lite"/>
    </source>
</evidence>
<keyword evidence="4 6" id="KW-1133">Transmembrane helix</keyword>
<reference evidence="9" key="1">
    <citation type="submission" date="2021-01" db="EMBL/GenBank/DDBJ databases">
        <authorList>
            <person name="Corre E."/>
            <person name="Pelletier E."/>
            <person name="Niang G."/>
            <person name="Scheremetjew M."/>
            <person name="Finn R."/>
            <person name="Kale V."/>
            <person name="Holt S."/>
            <person name="Cochrane G."/>
            <person name="Meng A."/>
            <person name="Brown T."/>
            <person name="Cohen L."/>
        </authorList>
    </citation>
    <scope>NUCLEOTIDE SEQUENCE</scope>
    <source>
        <strain evidence="9">CCMP1320</strain>
    </source>
</reference>
<feature type="signal peptide" evidence="8">
    <location>
        <begin position="1"/>
        <end position="22"/>
    </location>
</feature>
<dbReference type="EMBL" id="HBIP01015151">
    <property type="protein sequence ID" value="CAE0493743.1"/>
    <property type="molecule type" value="Transcribed_RNA"/>
</dbReference>
<feature type="transmembrane region" description="Helical" evidence="6">
    <location>
        <begin position="355"/>
        <end position="375"/>
    </location>
</feature>
<dbReference type="GO" id="GO:0005375">
    <property type="term" value="F:copper ion transmembrane transporter activity"/>
    <property type="evidence" value="ECO:0007669"/>
    <property type="project" value="UniProtKB-UniRule"/>
</dbReference>
<dbReference type="PANTHER" id="PTHR12483:SF115">
    <property type="entry name" value="COPPER TRANSPORT PROTEIN"/>
    <property type="match status" value="1"/>
</dbReference>
<evidence type="ECO:0000256" key="5">
    <source>
        <dbReference type="ARBA" id="ARBA00023136"/>
    </source>
</evidence>
<dbReference type="GO" id="GO:0016020">
    <property type="term" value="C:membrane"/>
    <property type="evidence" value="ECO:0007669"/>
    <property type="project" value="UniProtKB-SubCell"/>
</dbReference>
<keyword evidence="6" id="KW-0186">Copper</keyword>
<protein>
    <recommendedName>
        <fullName evidence="6">Copper transport protein</fullName>
    </recommendedName>
</protein>
<keyword evidence="2 6" id="KW-0812">Transmembrane</keyword>
<evidence type="ECO:0000256" key="8">
    <source>
        <dbReference type="SAM" id="SignalP"/>
    </source>
</evidence>
<feature type="region of interest" description="Disordered" evidence="7">
    <location>
        <begin position="29"/>
        <end position="52"/>
    </location>
</feature>
<dbReference type="InterPro" id="IPR007274">
    <property type="entry name" value="Cop_transporter"/>
</dbReference>
<feature type="chain" id="PRO_5035584501" description="Copper transport protein" evidence="8">
    <location>
        <begin position="23"/>
        <end position="445"/>
    </location>
</feature>
<feature type="transmembrane region" description="Helical" evidence="6">
    <location>
        <begin position="271"/>
        <end position="295"/>
    </location>
</feature>
<evidence type="ECO:0000256" key="6">
    <source>
        <dbReference type="RuleBase" id="RU367022"/>
    </source>
</evidence>
<evidence type="ECO:0000313" key="10">
    <source>
        <dbReference type="EMBL" id="CAE0493743.1"/>
    </source>
</evidence>
<keyword evidence="6" id="KW-0406">Ion transport</keyword>
<dbReference type="AlphaFoldDB" id="A0A6S8KSC7"/>
<evidence type="ECO:0000256" key="4">
    <source>
        <dbReference type="ARBA" id="ARBA00022989"/>
    </source>
</evidence>
<evidence type="ECO:0000256" key="3">
    <source>
        <dbReference type="ARBA" id="ARBA00022796"/>
    </source>
</evidence>
<sequence>MGAVVKLAKTALLFALQCAASGSRETQGAISTVGTGRRGLLQHGSSSRSGGNVEVMAAPDNCYETPTKAECEDYQYPESRTEGDIGMLCNAMPDMPGCSLWEACKENKVKSSNEVCNSMVVLATICEDMPGMGGCKTYNTMCGDDSVIRQCDERAPVRRMPTWAKTREAMFEMCEDHPMEQCDDCTESSCPDPLASLSGACKDMPDMSQCTMYDRWCQANDDGQLSYYCEEGGGSSSGLPSMLMYFHKRVSETVLWPEWVPRTNGDYAGTIVAVFFFGIFSIGIKTGVSLMSIYWKSQAPLPTSKYTLDSGACHNLPWWIPRSHQWWQNAIKSVLMGISILLDYWNMLIAMTFNVGLFCAVILGYVLGVFFFASFPENYAMHLQMMTPPKTSVDCECPSNMDKVVKEGAEDTQALKTAGKSCCKASQQEESMEGFAAPACCPEMP</sequence>
<organism evidence="9">
    <name type="scientific">Dunaliella tertiolecta</name>
    <name type="common">Green alga</name>
    <dbReference type="NCBI Taxonomy" id="3047"/>
    <lineage>
        <taxon>Eukaryota</taxon>
        <taxon>Viridiplantae</taxon>
        <taxon>Chlorophyta</taxon>
        <taxon>core chlorophytes</taxon>
        <taxon>Chlorophyceae</taxon>
        <taxon>CS clade</taxon>
        <taxon>Chlamydomonadales</taxon>
        <taxon>Dunaliellaceae</taxon>
        <taxon>Dunaliella</taxon>
    </lineage>
</organism>
<keyword evidence="3 6" id="KW-0187">Copper transport</keyword>
<gene>
    <name evidence="9" type="ORF">DTER00134_LOCUS8814</name>
    <name evidence="10" type="ORF">DTER00134_LOCUS8816</name>
</gene>
<dbReference type="EMBL" id="HBIP01015148">
    <property type="protein sequence ID" value="CAE0493741.1"/>
    <property type="molecule type" value="Transcribed_RNA"/>
</dbReference>
<comment type="subcellular location">
    <subcellularLocation>
        <location evidence="6">Membrane</location>
        <topology evidence="6">Multi-pass membrane protein</topology>
    </subcellularLocation>
</comment>
<evidence type="ECO:0000256" key="1">
    <source>
        <dbReference type="ARBA" id="ARBA00006921"/>
    </source>
</evidence>